<organism evidence="1 2">
    <name type="scientific">Thiocapsa rosea</name>
    <dbReference type="NCBI Taxonomy" id="69360"/>
    <lineage>
        <taxon>Bacteria</taxon>
        <taxon>Pseudomonadati</taxon>
        <taxon>Pseudomonadota</taxon>
        <taxon>Gammaproteobacteria</taxon>
        <taxon>Chromatiales</taxon>
        <taxon>Chromatiaceae</taxon>
        <taxon>Thiocapsa</taxon>
    </lineage>
</organism>
<accession>A0A495UP11</accession>
<keyword evidence="2" id="KW-1185">Reference proteome</keyword>
<dbReference type="OrthoDB" id="9154628at2"/>
<reference evidence="1 2" key="1">
    <citation type="submission" date="2018-10" db="EMBL/GenBank/DDBJ databases">
        <title>Genomic Encyclopedia of Archaeal and Bacterial Type Strains, Phase II (KMG-II): from individual species to whole genera.</title>
        <authorList>
            <person name="Goeker M."/>
        </authorList>
    </citation>
    <scope>NUCLEOTIDE SEQUENCE [LARGE SCALE GENOMIC DNA]</scope>
    <source>
        <strain evidence="1 2">DSM 235</strain>
    </source>
</reference>
<comment type="caution">
    <text evidence="1">The sequence shown here is derived from an EMBL/GenBank/DDBJ whole genome shotgun (WGS) entry which is preliminary data.</text>
</comment>
<sequence length="151" mass="16439">MKNQPIVGAVLMLLVMVGVGGELSADDQLDPERVRFLEDALGGESISAYWLPDSTTPARATEAIGVLYREIEGAAGNVTIEMGHFSRSGADYRLAGRVRDVYGMEPRDVAFLPDRIELTTTMPKPDDPRCCPTGTARWSIGRASLEGTRLR</sequence>
<dbReference type="AlphaFoldDB" id="A0A495UP11"/>
<gene>
    <name evidence="1" type="ORF">BDD21_5580</name>
</gene>
<dbReference type="EMBL" id="RBXL01000002">
    <property type="protein sequence ID" value="RKT38053.1"/>
    <property type="molecule type" value="Genomic_DNA"/>
</dbReference>
<evidence type="ECO:0000313" key="2">
    <source>
        <dbReference type="Proteomes" id="UP000274556"/>
    </source>
</evidence>
<name>A0A495UP11_9GAMM</name>
<proteinExistence type="predicted"/>
<protein>
    <submittedName>
        <fullName evidence="1">Uncharacterized protein</fullName>
    </submittedName>
</protein>
<evidence type="ECO:0000313" key="1">
    <source>
        <dbReference type="EMBL" id="RKT38053.1"/>
    </source>
</evidence>
<dbReference type="RefSeq" id="WP_120800325.1">
    <property type="nucleotide sequence ID" value="NZ_RBXL01000002.1"/>
</dbReference>
<dbReference type="Proteomes" id="UP000274556">
    <property type="component" value="Unassembled WGS sequence"/>
</dbReference>